<name>A0ABD5YW33_9EURY</name>
<dbReference type="GeneID" id="76202666"/>
<feature type="compositionally biased region" description="Basic and acidic residues" evidence="1">
    <location>
        <begin position="67"/>
        <end position="94"/>
    </location>
</feature>
<accession>A0ABD5YW33</accession>
<dbReference type="RefSeq" id="WP_264556795.1">
    <property type="nucleotide sequence ID" value="NZ_CP109982.1"/>
</dbReference>
<dbReference type="Pfam" id="PF24113">
    <property type="entry name" value="DUF7387"/>
    <property type="match status" value="1"/>
</dbReference>
<reference evidence="2 3" key="1">
    <citation type="journal article" date="2019" name="Int. J. Syst. Evol. Microbiol.">
        <title>The Global Catalogue of Microorganisms (GCM) 10K type strain sequencing project: providing services to taxonomists for standard genome sequencing and annotation.</title>
        <authorList>
            <consortium name="The Broad Institute Genomics Platform"/>
            <consortium name="The Broad Institute Genome Sequencing Center for Infectious Disease"/>
            <person name="Wu L."/>
            <person name="Ma J."/>
        </authorList>
    </citation>
    <scope>NUCLEOTIDE SEQUENCE [LARGE SCALE GENOMIC DNA]</scope>
    <source>
        <strain evidence="2 3">RDMS1</strain>
    </source>
</reference>
<dbReference type="EMBL" id="JBHTAX010000006">
    <property type="protein sequence ID" value="MFC7193087.1"/>
    <property type="molecule type" value="Genomic_DNA"/>
</dbReference>
<dbReference type="Proteomes" id="UP001596417">
    <property type="component" value="Unassembled WGS sequence"/>
</dbReference>
<evidence type="ECO:0008006" key="4">
    <source>
        <dbReference type="Google" id="ProtNLM"/>
    </source>
</evidence>
<sequence>MRHITLTENPDGRWTAYDTATETVTDGNTRDEALEKLDAALDEQTKPDTPPAAPLKELVGLVDDEGAERVKQRSQEFREEVNERTDRRRNDRRK</sequence>
<gene>
    <name evidence="2" type="ORF">ACFQL7_27130</name>
</gene>
<evidence type="ECO:0000313" key="2">
    <source>
        <dbReference type="EMBL" id="MFC7193087.1"/>
    </source>
</evidence>
<comment type="caution">
    <text evidence="2">The sequence shown here is derived from an EMBL/GenBank/DDBJ whole genome shotgun (WGS) entry which is preliminary data.</text>
</comment>
<keyword evidence="3" id="KW-1185">Reference proteome</keyword>
<evidence type="ECO:0000313" key="3">
    <source>
        <dbReference type="Proteomes" id="UP001596417"/>
    </source>
</evidence>
<protein>
    <recommendedName>
        <fullName evidence="4">HicB family protein</fullName>
    </recommendedName>
</protein>
<dbReference type="AlphaFoldDB" id="A0ABD5YW33"/>
<proteinExistence type="predicted"/>
<feature type="region of interest" description="Disordered" evidence="1">
    <location>
        <begin position="60"/>
        <end position="94"/>
    </location>
</feature>
<evidence type="ECO:0000256" key="1">
    <source>
        <dbReference type="SAM" id="MobiDB-lite"/>
    </source>
</evidence>
<organism evidence="2 3">
    <name type="scientific">Halocatena marina</name>
    <dbReference type="NCBI Taxonomy" id="2934937"/>
    <lineage>
        <taxon>Archaea</taxon>
        <taxon>Methanobacteriati</taxon>
        <taxon>Methanobacteriota</taxon>
        <taxon>Stenosarchaea group</taxon>
        <taxon>Halobacteria</taxon>
        <taxon>Halobacteriales</taxon>
        <taxon>Natronomonadaceae</taxon>
        <taxon>Halocatena</taxon>
    </lineage>
</organism>
<dbReference type="InterPro" id="IPR055811">
    <property type="entry name" value="DUF7387"/>
</dbReference>